<comment type="caution">
    <text evidence="2">The sequence shown here is derived from an EMBL/GenBank/DDBJ whole genome shotgun (WGS) entry which is preliminary data.</text>
</comment>
<sequence length="174" mass="18551">MGTESLGSTRYTPPRSHEGAAGMFQGEMDTNMQSCLRTLSAPLLHVSVLRHSVGDTAPDTGLCPSHQPCVPQPWPSLHGRHPEGLKTAKPLLWAFSHFLPWLICLPIYTVVQTNTHALSQRGSKVPGSCRAGGGGGGGMAAQMAWTVQPHSLALLSSPLCDKKSRCTFQVSLAL</sequence>
<name>A0A834DPE9_9CHIR</name>
<evidence type="ECO:0000313" key="3">
    <source>
        <dbReference type="Proteomes" id="UP000664940"/>
    </source>
</evidence>
<proteinExistence type="predicted"/>
<reference evidence="2 3" key="1">
    <citation type="journal article" date="2020" name="Nature">
        <title>Six reference-quality genomes reveal evolution of bat adaptations.</title>
        <authorList>
            <person name="Jebb D."/>
            <person name="Huang Z."/>
            <person name="Pippel M."/>
            <person name="Hughes G.M."/>
            <person name="Lavrichenko K."/>
            <person name="Devanna P."/>
            <person name="Winkler S."/>
            <person name="Jermiin L.S."/>
            <person name="Skirmuntt E.C."/>
            <person name="Katzourakis A."/>
            <person name="Burkitt-Gray L."/>
            <person name="Ray D.A."/>
            <person name="Sullivan K.A.M."/>
            <person name="Roscito J.G."/>
            <person name="Kirilenko B.M."/>
            <person name="Davalos L.M."/>
            <person name="Corthals A.P."/>
            <person name="Power M.L."/>
            <person name="Jones G."/>
            <person name="Ransome R.D."/>
            <person name="Dechmann D.K.N."/>
            <person name="Locatelli A.G."/>
            <person name="Puechmaille S.J."/>
            <person name="Fedrigo O."/>
            <person name="Jarvis E.D."/>
            <person name="Hiller M."/>
            <person name="Vernes S.C."/>
            <person name="Myers E.W."/>
            <person name="Teeling E.C."/>
        </authorList>
    </citation>
    <scope>NUCLEOTIDE SEQUENCE [LARGE SCALE GENOMIC DNA]</scope>
    <source>
        <strain evidence="2">Bat1K_MPI-CBG_1</strain>
    </source>
</reference>
<evidence type="ECO:0000313" key="2">
    <source>
        <dbReference type="EMBL" id="KAF6088506.1"/>
    </source>
</evidence>
<dbReference type="Proteomes" id="UP000664940">
    <property type="component" value="Unassembled WGS sequence"/>
</dbReference>
<protein>
    <submittedName>
        <fullName evidence="2">Uncharacterized protein</fullName>
    </submittedName>
</protein>
<gene>
    <name evidence="2" type="ORF">HJG60_008329</name>
</gene>
<feature type="region of interest" description="Disordered" evidence="1">
    <location>
        <begin position="1"/>
        <end position="22"/>
    </location>
</feature>
<evidence type="ECO:0000256" key="1">
    <source>
        <dbReference type="SAM" id="MobiDB-lite"/>
    </source>
</evidence>
<dbReference type="EMBL" id="JABVXQ010000010">
    <property type="protein sequence ID" value="KAF6088506.1"/>
    <property type="molecule type" value="Genomic_DNA"/>
</dbReference>
<dbReference type="AlphaFoldDB" id="A0A834DPE9"/>
<organism evidence="2 3">
    <name type="scientific">Phyllostomus discolor</name>
    <name type="common">pale spear-nosed bat</name>
    <dbReference type="NCBI Taxonomy" id="89673"/>
    <lineage>
        <taxon>Eukaryota</taxon>
        <taxon>Metazoa</taxon>
        <taxon>Chordata</taxon>
        <taxon>Craniata</taxon>
        <taxon>Vertebrata</taxon>
        <taxon>Euteleostomi</taxon>
        <taxon>Mammalia</taxon>
        <taxon>Eutheria</taxon>
        <taxon>Laurasiatheria</taxon>
        <taxon>Chiroptera</taxon>
        <taxon>Yangochiroptera</taxon>
        <taxon>Phyllostomidae</taxon>
        <taxon>Phyllostominae</taxon>
        <taxon>Phyllostomus</taxon>
    </lineage>
</organism>
<accession>A0A834DPE9</accession>
<feature type="compositionally biased region" description="Polar residues" evidence="1">
    <location>
        <begin position="1"/>
        <end position="11"/>
    </location>
</feature>